<geneLocation type="plasmid" evidence="1">
    <name>unnamed</name>
</geneLocation>
<dbReference type="AlphaFoldDB" id="W5SXB1"/>
<gene>
    <name evidence="1" type="ORF">BCO_0018405</name>
</gene>
<sequence length="103" mass="12544">MSEDADSVSEEHKSLFEKSYKFIKYKNQDQAAYLVYEIDDLDAIFATIHEDLCIFYYFNIRKKTEHNNKHQHIYKKLSYMKKQEKIFFKQSIYLPTMTWAIIL</sequence>
<dbReference type="RefSeq" id="WP_025408782.1">
    <property type="nucleotide sequence ID" value="NZ_CP005757.1"/>
</dbReference>
<accession>W5SXB1</accession>
<keyword evidence="1" id="KW-0614">Plasmid</keyword>
<proteinExistence type="predicted"/>
<reference evidence="1" key="1">
    <citation type="submission" date="2013-04" db="EMBL/GenBank/DDBJ databases">
        <title>Comparative Genomics of Relapsing Fever Spirochetes.</title>
        <authorList>
            <person name="Schwan T.G."/>
            <person name="Raffel S.J."/>
            <person name="Porcella S.F."/>
            <person name="Martens C.A."/>
            <person name="Bruno D.P."/>
            <person name="Ricklefs S.M."/>
            <person name="Barbian K.B."/>
        </authorList>
    </citation>
    <scope>NUCLEOTIDE SEQUENCE</scope>
    <source>
        <strain evidence="1">Co53</strain>
        <plasmid evidence="1">unnamed</plasmid>
    </source>
</reference>
<name>W5SXB1_9SPIR</name>
<protein>
    <submittedName>
        <fullName evidence="1">Uncharacterized protein</fullName>
    </submittedName>
</protein>
<dbReference type="HOGENOM" id="CLU_2258295_0_0_12"/>
<organism evidence="1">
    <name type="scientific">Borrelia coriaceae ATCC 43381</name>
    <dbReference type="NCBI Taxonomy" id="1408429"/>
    <lineage>
        <taxon>Bacteria</taxon>
        <taxon>Pseudomonadati</taxon>
        <taxon>Spirochaetota</taxon>
        <taxon>Spirochaetia</taxon>
        <taxon>Spirochaetales</taxon>
        <taxon>Borreliaceae</taxon>
        <taxon>Borrelia</taxon>
    </lineage>
</organism>
<evidence type="ECO:0000313" key="1">
    <source>
        <dbReference type="EMBL" id="AHH11535.1"/>
    </source>
</evidence>
<dbReference type="EMBL" id="CP005757">
    <property type="protein sequence ID" value="AHH11535.1"/>
    <property type="molecule type" value="Genomic_DNA"/>
</dbReference>